<dbReference type="EMBL" id="JBFXLS010000034">
    <property type="protein sequence ID" value="KAL2825750.1"/>
    <property type="molecule type" value="Genomic_DNA"/>
</dbReference>
<dbReference type="Proteomes" id="UP001610335">
    <property type="component" value="Unassembled WGS sequence"/>
</dbReference>
<organism evidence="1 2">
    <name type="scientific">Aspergillus cavernicola</name>
    <dbReference type="NCBI Taxonomy" id="176166"/>
    <lineage>
        <taxon>Eukaryota</taxon>
        <taxon>Fungi</taxon>
        <taxon>Dikarya</taxon>
        <taxon>Ascomycota</taxon>
        <taxon>Pezizomycotina</taxon>
        <taxon>Eurotiomycetes</taxon>
        <taxon>Eurotiomycetidae</taxon>
        <taxon>Eurotiales</taxon>
        <taxon>Aspergillaceae</taxon>
        <taxon>Aspergillus</taxon>
        <taxon>Aspergillus subgen. Nidulantes</taxon>
    </lineage>
</organism>
<reference evidence="1 2" key="1">
    <citation type="submission" date="2024-07" db="EMBL/GenBank/DDBJ databases">
        <title>Section-level genome sequencing and comparative genomics of Aspergillus sections Usti and Cavernicolus.</title>
        <authorList>
            <consortium name="Lawrence Berkeley National Laboratory"/>
            <person name="Nybo J.L."/>
            <person name="Vesth T.C."/>
            <person name="Theobald S."/>
            <person name="Frisvad J.C."/>
            <person name="Larsen T.O."/>
            <person name="Kjaerboelling I."/>
            <person name="Rothschild-Mancinelli K."/>
            <person name="Lyhne E.K."/>
            <person name="Kogle M.E."/>
            <person name="Barry K."/>
            <person name="Clum A."/>
            <person name="Na H."/>
            <person name="Ledsgaard L."/>
            <person name="Lin J."/>
            <person name="Lipzen A."/>
            <person name="Kuo A."/>
            <person name="Riley R."/>
            <person name="Mondo S."/>
            <person name="LaButti K."/>
            <person name="Haridas S."/>
            <person name="Pangalinan J."/>
            <person name="Salamov A.A."/>
            <person name="Simmons B.A."/>
            <person name="Magnuson J.K."/>
            <person name="Chen J."/>
            <person name="Drula E."/>
            <person name="Henrissat B."/>
            <person name="Wiebenga A."/>
            <person name="Lubbers R.J."/>
            <person name="Gomes A.C."/>
            <person name="Makela M.R."/>
            <person name="Stajich J."/>
            <person name="Grigoriev I.V."/>
            <person name="Mortensen U.H."/>
            <person name="De vries R.P."/>
            <person name="Baker S.E."/>
            <person name="Andersen M.R."/>
        </authorList>
    </citation>
    <scope>NUCLEOTIDE SEQUENCE [LARGE SCALE GENOMIC DNA]</scope>
    <source>
        <strain evidence="1 2">CBS 600.67</strain>
    </source>
</reference>
<comment type="caution">
    <text evidence="1">The sequence shown here is derived from an EMBL/GenBank/DDBJ whole genome shotgun (WGS) entry which is preliminary data.</text>
</comment>
<accession>A0ABR4IDB9</accession>
<sequence length="269" mass="31146">MAAISPLSALPIELLVEVFRSADSFQSATSLATTSRHLYGVWREHLPAIYNKIAPIAIPCHWALRGLLDDLGYLPQNTQVTTVDFVARVAQTSRIGDQVIKEYTARLAQRPHLDPQVPTTPSPTEQTRLIRAHYQLIGLLKLENDKQRDRIKGMDLKTLFLLSDFLCVFMSEAVNNDYLGFTLAESSIKPYRLQRELRAQRNKEFRRLYTHPYRPAHSTPYEQNGRHAWWCDIYQDIFKKMVTGRVFCDDEKADKSKVREDLWYDSSEE</sequence>
<keyword evidence="2" id="KW-1185">Reference proteome</keyword>
<dbReference type="InterPro" id="IPR036047">
    <property type="entry name" value="F-box-like_dom_sf"/>
</dbReference>
<gene>
    <name evidence="1" type="ORF">BDW59DRAFT_145886</name>
</gene>
<proteinExistence type="predicted"/>
<evidence type="ECO:0008006" key="3">
    <source>
        <dbReference type="Google" id="ProtNLM"/>
    </source>
</evidence>
<protein>
    <recommendedName>
        <fullName evidence="3">F-box domain-containing protein</fullName>
    </recommendedName>
</protein>
<name>A0ABR4IDB9_9EURO</name>
<evidence type="ECO:0000313" key="2">
    <source>
        <dbReference type="Proteomes" id="UP001610335"/>
    </source>
</evidence>
<evidence type="ECO:0000313" key="1">
    <source>
        <dbReference type="EMBL" id="KAL2825750.1"/>
    </source>
</evidence>
<dbReference type="SUPFAM" id="SSF81383">
    <property type="entry name" value="F-box domain"/>
    <property type="match status" value="1"/>
</dbReference>